<evidence type="ECO:0000313" key="1">
    <source>
        <dbReference type="EMBL" id="KAH6632572.1"/>
    </source>
</evidence>
<proteinExistence type="predicted"/>
<keyword evidence="2" id="KW-1185">Reference proteome</keyword>
<accession>A0ACB7PEE4</accession>
<sequence>MYEPRATGWMSVIINELVSFQLIATCPLLDWFVCIVYDDYDSSLLSASEALLSEPLSFFTSRLPTVTATSIAAYLGWVLFQALLYVFVPGPLHQAPRTPGGRRLFYRLNGFWAWVLTLVLAAYASYAGFLDPTLIAKHWTTLLATALVYSSALIGVFYIKARVAPDDKGDTLLTGHFWYDLFNGGELHPRTGQLFDWKHFNASRTGGILAWTLIFFETLDGAHERFSFYSIYGFAVMMPHLWTLQTQYLASHPVELSTAAVVLLVLGFAVGWTINHVANDQKNTSRRTNGNFRIGSQEAKTIEAKYETADGKTHRTILLCSGLWGIVRHPNYIGSITYTCAACLTCGSGHILPYMEAILVITMCIHRCFRDEARCKAKYGKAWAEYCERVKWRLVPGIF</sequence>
<dbReference type="EMBL" id="JAGIZQ010000004">
    <property type="protein sequence ID" value="KAH6632572.1"/>
    <property type="molecule type" value="Genomic_DNA"/>
</dbReference>
<comment type="caution">
    <text evidence="1">The sequence shown here is derived from an EMBL/GenBank/DDBJ whole genome shotgun (WGS) entry which is preliminary data.</text>
</comment>
<name>A0ACB7PEE4_9PEZI</name>
<dbReference type="Proteomes" id="UP000724584">
    <property type="component" value="Unassembled WGS sequence"/>
</dbReference>
<reference evidence="1 2" key="1">
    <citation type="journal article" date="2021" name="Nat. Commun.">
        <title>Genetic determinants of endophytism in the Arabidopsis root mycobiome.</title>
        <authorList>
            <person name="Mesny F."/>
            <person name="Miyauchi S."/>
            <person name="Thiergart T."/>
            <person name="Pickel B."/>
            <person name="Atanasova L."/>
            <person name="Karlsson M."/>
            <person name="Huettel B."/>
            <person name="Barry K.W."/>
            <person name="Haridas S."/>
            <person name="Chen C."/>
            <person name="Bauer D."/>
            <person name="Andreopoulos W."/>
            <person name="Pangilinan J."/>
            <person name="LaButti K."/>
            <person name="Riley R."/>
            <person name="Lipzen A."/>
            <person name="Clum A."/>
            <person name="Drula E."/>
            <person name="Henrissat B."/>
            <person name="Kohler A."/>
            <person name="Grigoriev I.V."/>
            <person name="Martin F.M."/>
            <person name="Hacquard S."/>
        </authorList>
    </citation>
    <scope>NUCLEOTIDE SEQUENCE [LARGE SCALE GENOMIC DNA]</scope>
    <source>
        <strain evidence="1 2">MPI-SDFR-AT-0079</strain>
    </source>
</reference>
<evidence type="ECO:0000313" key="2">
    <source>
        <dbReference type="Proteomes" id="UP000724584"/>
    </source>
</evidence>
<organism evidence="1 2">
    <name type="scientific">Chaetomium tenue</name>
    <dbReference type="NCBI Taxonomy" id="1854479"/>
    <lineage>
        <taxon>Eukaryota</taxon>
        <taxon>Fungi</taxon>
        <taxon>Dikarya</taxon>
        <taxon>Ascomycota</taxon>
        <taxon>Pezizomycotina</taxon>
        <taxon>Sordariomycetes</taxon>
        <taxon>Sordariomycetidae</taxon>
        <taxon>Sordariales</taxon>
        <taxon>Chaetomiaceae</taxon>
        <taxon>Chaetomium</taxon>
    </lineage>
</organism>
<protein>
    <submittedName>
        <fullName evidence="1">7-dehydrocholesterol reductase</fullName>
    </submittedName>
</protein>
<gene>
    <name evidence="1" type="ORF">F5144DRAFT_593300</name>
</gene>